<feature type="transmembrane region" description="Helical" evidence="9">
    <location>
        <begin position="80"/>
        <end position="97"/>
    </location>
</feature>
<feature type="compositionally biased region" description="Polar residues" evidence="8">
    <location>
        <begin position="21"/>
        <end position="30"/>
    </location>
</feature>
<dbReference type="PANTHER" id="PTHR43341:SF36">
    <property type="entry name" value="PROLINE-SPECIFIC PERMEASE"/>
    <property type="match status" value="1"/>
</dbReference>
<dbReference type="EMBL" id="KZ858952">
    <property type="protein sequence ID" value="RDW28495.1"/>
    <property type="molecule type" value="Genomic_DNA"/>
</dbReference>
<dbReference type="Proteomes" id="UP000182444">
    <property type="component" value="Chromosome 1B"/>
</dbReference>
<evidence type="ECO:0000313" key="13">
    <source>
        <dbReference type="Proteomes" id="UP000182444"/>
    </source>
</evidence>
<dbReference type="Proteomes" id="UP000256601">
    <property type="component" value="Unassembled WGS sequence"/>
</dbReference>
<dbReference type="OMA" id="AIMCIVP"/>
<evidence type="ECO:0000313" key="12">
    <source>
        <dbReference type="EMBL" id="RDW28495.1"/>
    </source>
</evidence>
<keyword evidence="7 9" id="KW-0472">Membrane</keyword>
<feature type="transmembrane region" description="Helical" evidence="9">
    <location>
        <begin position="415"/>
        <end position="436"/>
    </location>
</feature>
<dbReference type="InterPro" id="IPR004840">
    <property type="entry name" value="Amino_acid_permease_CS"/>
</dbReference>
<dbReference type="PANTHER" id="PTHR43341">
    <property type="entry name" value="AMINO ACID PERMEASE"/>
    <property type="match status" value="1"/>
</dbReference>
<dbReference type="Gene3D" id="1.20.1740.10">
    <property type="entry name" value="Amino acid/polyamine transporter I"/>
    <property type="match status" value="1"/>
</dbReference>
<keyword evidence="3" id="KW-0813">Transport</keyword>
<dbReference type="VEuPathDB" id="FungiDB:YALI0_B09537g"/>
<dbReference type="AlphaFoldDB" id="A0A1D8N757"/>
<dbReference type="InterPro" id="IPR004841">
    <property type="entry name" value="AA-permease/SLC12A_dom"/>
</dbReference>
<evidence type="ECO:0000256" key="9">
    <source>
        <dbReference type="SAM" id="Phobius"/>
    </source>
</evidence>
<feature type="transmembrane region" description="Helical" evidence="9">
    <location>
        <begin position="464"/>
        <end position="487"/>
    </location>
</feature>
<organism evidence="11 13">
    <name type="scientific">Yarrowia lipolytica</name>
    <name type="common">Candida lipolytica</name>
    <dbReference type="NCBI Taxonomy" id="4952"/>
    <lineage>
        <taxon>Eukaryota</taxon>
        <taxon>Fungi</taxon>
        <taxon>Dikarya</taxon>
        <taxon>Ascomycota</taxon>
        <taxon>Saccharomycotina</taxon>
        <taxon>Dipodascomycetes</taxon>
        <taxon>Dipodascales</taxon>
        <taxon>Dipodascales incertae sedis</taxon>
        <taxon>Yarrowia</taxon>
    </lineage>
</organism>
<dbReference type="InterPro" id="IPR050524">
    <property type="entry name" value="APC_YAT"/>
</dbReference>
<reference evidence="11 13" key="1">
    <citation type="journal article" date="2016" name="PLoS ONE">
        <title>Sequence Assembly of Yarrowia lipolytica Strain W29/CLIB89 Shows Transposable Element Diversity.</title>
        <authorList>
            <person name="Magnan C."/>
            <person name="Yu J."/>
            <person name="Chang I."/>
            <person name="Jahn E."/>
            <person name="Kanomata Y."/>
            <person name="Wu J."/>
            <person name="Zeller M."/>
            <person name="Oakes M."/>
            <person name="Baldi P."/>
            <person name="Sandmeyer S."/>
        </authorList>
    </citation>
    <scope>NUCLEOTIDE SEQUENCE [LARGE SCALE GENOMIC DNA]</scope>
    <source>
        <strain evidence="11">CLIB89</strain>
        <strain evidence="13">CLIB89(W29)</strain>
    </source>
</reference>
<proteinExistence type="inferred from homology"/>
<dbReference type="OrthoDB" id="3900342at2759"/>
<dbReference type="GeneID" id="2907567"/>
<feature type="region of interest" description="Disordered" evidence="8">
    <location>
        <begin position="1"/>
        <end position="44"/>
    </location>
</feature>
<feature type="transmembrane region" description="Helical" evidence="9">
    <location>
        <begin position="55"/>
        <end position="74"/>
    </location>
</feature>
<feature type="transmembrane region" description="Helical" evidence="9">
    <location>
        <begin position="385"/>
        <end position="403"/>
    </location>
</feature>
<sequence length="562" mass="61435">MDKSTIEKTEYSGSIVDLPNESLSSTQSASFEDHEAQKEGGHTTKRALKSRHVQLIALGGCIGTGLFVGSGAMLSNSGPASIFIAYIIMSFVIYVVMNALGEMTTYLPLAGAAPPMYVNRFVDDSLAFACGWNYWYAYAILVASEVTAASIVVEYWTDKVPVAVWITIFLVSIVILNIIAVSVFGECEFWFASIKILGIIGLIIVGIVIFFGGAPTHDRLGFRYWKHDAFKEYIVKGDSGRFCGFWNALIRSGFSFILSPELVTISAGETEAPRRNIPKATKRFAYRLIAFYVLGSLVIGVIVSGNDPRLLGAVNSGGEDAAASPFVIGIQNAGIPVLNHIINAVILTSAWSAGNSFLYAGSRTMYSLACHGEAPAVFKRCTPNGVPYLCVAATAAVGCLAFLNVSSGSSEAFTWLSNISTISGFLAWLCVLTAMIRFRKAIWFNHGTFDVLPFKTPFQPWSTWFVLCLVALMCITNGFTVFVGGSFTGSDFVAAYITLPLFAAIYVGHRYIYKRAGFKTPFARPIDEIDITTGLKEAQEVEDMFPERLPRNWLEKVWFWIA</sequence>
<accession>A0A1D8N757</accession>
<comment type="similarity">
    <text evidence="2">Belongs to the amino acid-polyamine-organocation (APC) superfamily. YAT (TC 2.A.3.10) family.</text>
</comment>
<reference evidence="12 14" key="2">
    <citation type="submission" date="2018-07" db="EMBL/GenBank/DDBJ databases">
        <title>Draft Genome Assemblies for Five Robust Yarrowia lipolytica Strains Exhibiting High Lipid Production and Pentose Sugar Utilization and Sugar Alcohol Secretion from Undetoxified Lignocellulosic Biomass Hydrolysates.</title>
        <authorList>
            <consortium name="DOE Joint Genome Institute"/>
            <person name="Walker C."/>
            <person name="Ryu S."/>
            <person name="Na H."/>
            <person name="Zane M."/>
            <person name="LaButti K."/>
            <person name="Lipzen A."/>
            <person name="Haridas S."/>
            <person name="Barry K."/>
            <person name="Grigoriev I.V."/>
            <person name="Quarterman J."/>
            <person name="Slininger P."/>
            <person name="Dien B."/>
            <person name="Trinh C.T."/>
        </authorList>
    </citation>
    <scope>NUCLEOTIDE SEQUENCE [LARGE SCALE GENOMIC DNA]</scope>
    <source>
        <strain evidence="12 14">YB392</strain>
    </source>
</reference>
<evidence type="ECO:0000313" key="14">
    <source>
        <dbReference type="Proteomes" id="UP000256601"/>
    </source>
</evidence>
<feature type="compositionally biased region" description="Basic and acidic residues" evidence="8">
    <location>
        <begin position="31"/>
        <end position="42"/>
    </location>
</feature>
<dbReference type="eggNOG" id="KOG1286">
    <property type="taxonomic scope" value="Eukaryota"/>
</dbReference>
<feature type="transmembrane region" description="Helical" evidence="9">
    <location>
        <begin position="493"/>
        <end position="513"/>
    </location>
</feature>
<dbReference type="GO" id="GO:0016020">
    <property type="term" value="C:membrane"/>
    <property type="evidence" value="ECO:0007669"/>
    <property type="project" value="UniProtKB-SubCell"/>
</dbReference>
<evidence type="ECO:0000256" key="2">
    <source>
        <dbReference type="ARBA" id="ARBA00006983"/>
    </source>
</evidence>
<evidence type="ECO:0000256" key="8">
    <source>
        <dbReference type="SAM" id="MobiDB-lite"/>
    </source>
</evidence>
<evidence type="ECO:0000259" key="10">
    <source>
        <dbReference type="Pfam" id="PF00324"/>
    </source>
</evidence>
<name>A0A1D8N757_YARLL</name>
<dbReference type="FunFam" id="1.20.1740.10:FF:000006">
    <property type="entry name" value="General amino acid permease"/>
    <property type="match status" value="1"/>
</dbReference>
<dbReference type="VEuPathDB" id="FungiDB:YALI1_B12781g"/>
<dbReference type="PROSITE" id="PS00218">
    <property type="entry name" value="AMINO_ACID_PERMEASE_1"/>
    <property type="match status" value="1"/>
</dbReference>
<evidence type="ECO:0000256" key="1">
    <source>
        <dbReference type="ARBA" id="ARBA00004141"/>
    </source>
</evidence>
<dbReference type="PIRSF" id="PIRSF006060">
    <property type="entry name" value="AA_transporter"/>
    <property type="match status" value="1"/>
</dbReference>
<dbReference type="GO" id="GO:0015171">
    <property type="term" value="F:amino acid transmembrane transporter activity"/>
    <property type="evidence" value="ECO:0007669"/>
    <property type="project" value="TreeGrafter"/>
</dbReference>
<keyword evidence="5" id="KW-0029">Amino-acid transport</keyword>
<keyword evidence="4 9" id="KW-0812">Transmembrane</keyword>
<dbReference type="EMBL" id="CP017554">
    <property type="protein sequence ID" value="AOW01465.1"/>
    <property type="molecule type" value="Genomic_DNA"/>
</dbReference>
<evidence type="ECO:0000256" key="7">
    <source>
        <dbReference type="ARBA" id="ARBA00023136"/>
    </source>
</evidence>
<feature type="transmembrane region" description="Helical" evidence="9">
    <location>
        <begin position="190"/>
        <end position="214"/>
    </location>
</feature>
<feature type="transmembrane region" description="Helical" evidence="9">
    <location>
        <begin position="134"/>
        <end position="156"/>
    </location>
</feature>
<keyword evidence="6 9" id="KW-1133">Transmembrane helix</keyword>
<feature type="transmembrane region" description="Helical" evidence="9">
    <location>
        <begin position="163"/>
        <end position="184"/>
    </location>
</feature>
<feature type="compositionally biased region" description="Basic and acidic residues" evidence="8">
    <location>
        <begin position="1"/>
        <end position="10"/>
    </location>
</feature>
<evidence type="ECO:0000256" key="5">
    <source>
        <dbReference type="ARBA" id="ARBA00022970"/>
    </source>
</evidence>
<evidence type="ECO:0000256" key="4">
    <source>
        <dbReference type="ARBA" id="ARBA00022692"/>
    </source>
</evidence>
<dbReference type="KEGG" id="yli:2907567"/>
<gene>
    <name evidence="12" type="ORF">B0I71DRAFT_127420</name>
    <name evidence="11" type="ORF">YALI1_B12781g</name>
</gene>
<evidence type="ECO:0000256" key="6">
    <source>
        <dbReference type="ARBA" id="ARBA00022989"/>
    </source>
</evidence>
<feature type="domain" description="Amino acid permease/ SLC12A" evidence="10">
    <location>
        <begin position="52"/>
        <end position="515"/>
    </location>
</feature>
<dbReference type="Pfam" id="PF00324">
    <property type="entry name" value="AA_permease"/>
    <property type="match status" value="1"/>
</dbReference>
<evidence type="ECO:0000256" key="3">
    <source>
        <dbReference type="ARBA" id="ARBA00022448"/>
    </source>
</evidence>
<protein>
    <submittedName>
        <fullName evidence="12">Amino acid permease/ SLC12A domain-containing protein</fullName>
    </submittedName>
</protein>
<feature type="transmembrane region" description="Helical" evidence="9">
    <location>
        <begin position="284"/>
        <end position="303"/>
    </location>
</feature>
<evidence type="ECO:0000313" key="11">
    <source>
        <dbReference type="EMBL" id="AOW01465.1"/>
    </source>
</evidence>
<comment type="subcellular location">
    <subcellularLocation>
        <location evidence="1">Membrane</location>
        <topology evidence="1">Multi-pass membrane protein</topology>
    </subcellularLocation>
</comment>
<dbReference type="RefSeq" id="XP_500683.1">
    <property type="nucleotide sequence ID" value="XM_500683.1"/>
</dbReference>